<dbReference type="Proteomes" id="UP000063308">
    <property type="component" value="Chromosome"/>
</dbReference>
<protein>
    <submittedName>
        <fullName evidence="1">Uncharacterized protein</fullName>
    </submittedName>
</protein>
<sequence>MKLRIPAKATRSDGKKLELYRGRKARRFHLFVSDVEPQSKKMREGDRIKFQDGLLKDMDRRGRQAFKGDIALDLRLATTRHDAPQAHTIAKNLLDLFGTADSTLGGPDRKVLYHDDSQIHALSVSCRHGQDEPIIAVDVRSMSAFRDDLAIAGMADRDDYMDGRDRFEDMRTLREFIAEEASNRAALGSAKYEAMLQFYRWNAQNSALAYASVTTGSLAWLFDVPRRGIFNPFPKQWDTMFRSAPLRIELGELPTKPGESTQFKQRVQAEVAAFKQEWDWLMSPLAVPVALQLVVRPSPGMPRGVLHDLDNIVRDYLIPHFVPTFDTVSDFRWLFENMRDEKPATANRLWLDRMPPKGTRAGVTRYEAWRLPAAKKGEKGFVSAAIVLDDIVSGSLFQQIDRKIGEWAEKLD</sequence>
<gene>
    <name evidence="1" type="ORF">NK6_4950</name>
</gene>
<organism evidence="1 2">
    <name type="scientific">Bradyrhizobium diazoefficiens</name>
    <dbReference type="NCBI Taxonomy" id="1355477"/>
    <lineage>
        <taxon>Bacteria</taxon>
        <taxon>Pseudomonadati</taxon>
        <taxon>Pseudomonadota</taxon>
        <taxon>Alphaproteobacteria</taxon>
        <taxon>Hyphomicrobiales</taxon>
        <taxon>Nitrobacteraceae</taxon>
        <taxon>Bradyrhizobium</taxon>
    </lineage>
</organism>
<dbReference type="RefSeq" id="WP_060910155.1">
    <property type="nucleotide sequence ID" value="NZ_CP126038.1"/>
</dbReference>
<accession>A0A0E4FUQ8</accession>
<name>A0A0E4FUQ8_9BRAD</name>
<evidence type="ECO:0000313" key="1">
    <source>
        <dbReference type="EMBL" id="BAR58109.1"/>
    </source>
</evidence>
<evidence type="ECO:0000313" key="2">
    <source>
        <dbReference type="Proteomes" id="UP000063308"/>
    </source>
</evidence>
<dbReference type="EMBL" id="AP014685">
    <property type="protein sequence ID" value="BAR58109.1"/>
    <property type="molecule type" value="Genomic_DNA"/>
</dbReference>
<reference evidence="1 2" key="1">
    <citation type="submission" date="2014-11" db="EMBL/GenBank/DDBJ databases">
        <title>Symbiosis island explosion on the genome of extra-slow-growing strains of soybean bradyrhizobia with massive insertion sequences.</title>
        <authorList>
            <person name="Iida T."/>
            <person name="Minamisawa K."/>
        </authorList>
    </citation>
    <scope>NUCLEOTIDE SEQUENCE [LARGE SCALE GENOMIC DNA]</scope>
    <source>
        <strain evidence="1 2">NK6</strain>
    </source>
</reference>
<proteinExistence type="predicted"/>
<dbReference type="AlphaFoldDB" id="A0A0E4FUQ8"/>